<name>A0A816QC35_BRANA</name>
<feature type="domain" description="Dof-type" evidence="3">
    <location>
        <begin position="79"/>
        <end position="133"/>
    </location>
</feature>
<comment type="subcellular location">
    <subcellularLocation>
        <location evidence="1">Nucleus</location>
    </subcellularLocation>
</comment>
<organism evidence="4">
    <name type="scientific">Brassica napus</name>
    <name type="common">Rape</name>
    <dbReference type="NCBI Taxonomy" id="3708"/>
    <lineage>
        <taxon>Eukaryota</taxon>
        <taxon>Viridiplantae</taxon>
        <taxon>Streptophyta</taxon>
        <taxon>Embryophyta</taxon>
        <taxon>Tracheophyta</taxon>
        <taxon>Spermatophyta</taxon>
        <taxon>Magnoliopsida</taxon>
        <taxon>eudicotyledons</taxon>
        <taxon>Gunneridae</taxon>
        <taxon>Pentapetalae</taxon>
        <taxon>rosids</taxon>
        <taxon>malvids</taxon>
        <taxon>Brassicales</taxon>
        <taxon>Brassicaceae</taxon>
        <taxon>Brassiceae</taxon>
        <taxon>Brassica</taxon>
    </lineage>
</organism>
<evidence type="ECO:0000313" key="4">
    <source>
        <dbReference type="EMBL" id="CAF2060021.1"/>
    </source>
</evidence>
<dbReference type="InterPro" id="IPR008546">
    <property type="entry name" value="VAN3-bd-like_auxin_canal"/>
</dbReference>
<dbReference type="GO" id="GO:0006355">
    <property type="term" value="P:regulation of DNA-templated transcription"/>
    <property type="evidence" value="ECO:0007669"/>
    <property type="project" value="InterPro"/>
</dbReference>
<keyword evidence="1" id="KW-0479">Metal-binding</keyword>
<dbReference type="AlphaFoldDB" id="A0A816QC35"/>
<feature type="region of interest" description="Disordered" evidence="2">
    <location>
        <begin position="47"/>
        <end position="74"/>
    </location>
</feature>
<keyword evidence="1" id="KW-0862">Zinc</keyword>
<dbReference type="PROSITE" id="PS50884">
    <property type="entry name" value="ZF_DOF_2"/>
    <property type="match status" value="1"/>
</dbReference>
<feature type="region of interest" description="Disordered" evidence="2">
    <location>
        <begin position="119"/>
        <end position="159"/>
    </location>
</feature>
<proteinExistence type="predicted"/>
<dbReference type="Pfam" id="PF05703">
    <property type="entry name" value="Auxin_canalis"/>
    <property type="match status" value="1"/>
</dbReference>
<keyword evidence="1" id="KW-0238">DNA-binding</keyword>
<dbReference type="PANTHER" id="PTHR31351:SF4">
    <property type="entry name" value="AUXIN CANALIZATION PROTEIN (DUF828)"/>
    <property type="match status" value="1"/>
</dbReference>
<reference evidence="4" key="1">
    <citation type="submission" date="2021-01" db="EMBL/GenBank/DDBJ databases">
        <authorList>
            <consortium name="Genoscope - CEA"/>
            <person name="William W."/>
        </authorList>
    </citation>
    <scope>NUCLEOTIDE SEQUENCE</scope>
</reference>
<keyword evidence="1" id="KW-0863">Zinc-finger</keyword>
<feature type="non-terminal residue" evidence="4">
    <location>
        <position position="1"/>
    </location>
</feature>
<keyword evidence="1" id="KW-0539">Nucleus</keyword>
<dbReference type="EMBL" id="HG994370">
    <property type="protein sequence ID" value="CAF2060021.1"/>
    <property type="molecule type" value="Genomic_DNA"/>
</dbReference>
<dbReference type="Proteomes" id="UP001295469">
    <property type="component" value="Chromosome C06"/>
</dbReference>
<dbReference type="Pfam" id="PF02701">
    <property type="entry name" value="Zn_ribbon_Dof"/>
    <property type="match status" value="1"/>
</dbReference>
<dbReference type="GO" id="GO:0008270">
    <property type="term" value="F:zinc ion binding"/>
    <property type="evidence" value="ECO:0007669"/>
    <property type="project" value="UniProtKB-KW"/>
</dbReference>
<evidence type="ECO:0000256" key="2">
    <source>
        <dbReference type="SAM" id="MobiDB-lite"/>
    </source>
</evidence>
<gene>
    <name evidence="4" type="ORF">DARMORV10_C06P28020.1</name>
</gene>
<feature type="compositionally biased region" description="Low complexity" evidence="2">
    <location>
        <begin position="47"/>
        <end position="67"/>
    </location>
</feature>
<dbReference type="PANTHER" id="PTHR31351">
    <property type="entry name" value="EXPRESSED PROTEIN"/>
    <property type="match status" value="1"/>
</dbReference>
<evidence type="ECO:0000259" key="3">
    <source>
        <dbReference type="PROSITE" id="PS50884"/>
    </source>
</evidence>
<protein>
    <submittedName>
        <fullName evidence="4">(rape) hypothetical protein</fullName>
    </submittedName>
</protein>
<dbReference type="GO" id="GO:0003677">
    <property type="term" value="F:DNA binding"/>
    <property type="evidence" value="ECO:0007669"/>
    <property type="project" value="UniProtKB-UniRule"/>
</dbReference>
<evidence type="ECO:0000256" key="1">
    <source>
        <dbReference type="PROSITE-ProRule" id="PRU00071"/>
    </source>
</evidence>
<sequence>GEGYIYNTCTWFSRNDKRKIKPMDQMIPNTNNNTSQQQQTFVSTTTRLNTTTSNGGPGENNNNTTTTMESRKARPQEKVNCPICNSTNMKFCYYNNYSLTQPRYFCKGCRRVTKIHEQLPPDFSSPGLLQENNKKLQSGSGNRTSHKCSKRNASPSKPKLLDLNPPIIFSSQIPNKASKDLNLLSFLVMQEHHHGMSQFLHMPKIGNTNTSSSIYASSSPVSALELLRSNGVSSRGINTFLPGQMMDSNLVLYSSLAFPTMADYKQSNNNLSFSIDHHQGIGNNTINSNQRAEDNNHADDMNGASRVLFPFSDMKELSGTTQEKSHVMLIAVLRWIAAATSDYAAEPLSQNITEDAITVHQPPPPRSSISGKDEQMAKTDMAVSSSATLADSQCMEAAEVIRTEKEHLASVVRTAISVRCARDIMTLTACVPHRSGDIESEGYERSLEHCISVYSDKELITSEGCSNISNCSNGSSSSSHSRELIQGDNFFVISGREWLARGCQLLKRTCQGNEDYLLFLV</sequence>
<dbReference type="GO" id="GO:0005634">
    <property type="term" value="C:nucleus"/>
    <property type="evidence" value="ECO:0007669"/>
    <property type="project" value="UniProtKB-SubCell"/>
</dbReference>
<dbReference type="InterPro" id="IPR040269">
    <property type="entry name" value="VAB"/>
</dbReference>
<dbReference type="InterPro" id="IPR003851">
    <property type="entry name" value="Znf_Dof"/>
</dbReference>
<accession>A0A816QC35</accession>